<keyword evidence="4 10" id="KW-0288">FMN</keyword>
<feature type="transmembrane region" description="Helical" evidence="10">
    <location>
        <begin position="222"/>
        <end position="242"/>
    </location>
</feature>
<evidence type="ECO:0000256" key="1">
    <source>
        <dbReference type="ARBA" id="ARBA00022448"/>
    </source>
</evidence>
<dbReference type="Pfam" id="PF03116">
    <property type="entry name" value="NQR2_RnfD_RnfE"/>
    <property type="match status" value="1"/>
</dbReference>
<dbReference type="PANTHER" id="PTHR30578">
    <property type="entry name" value="ELECTRON TRANSPORT COMPLEX PROTEIN RNFD"/>
    <property type="match status" value="1"/>
</dbReference>
<keyword evidence="2 10" id="KW-0597">Phosphoprotein</keyword>
<keyword evidence="8 10" id="KW-1133">Transmembrane helix</keyword>
<keyword evidence="7 10" id="KW-0249">Electron transport</keyword>
<keyword evidence="1 10" id="KW-0813">Transport</keyword>
<name>A0ABY6DH45_9NEIS</name>
<keyword evidence="6 10" id="KW-1278">Translocase</keyword>
<comment type="similarity">
    <text evidence="10">Belongs to the NqrB/RnfD family.</text>
</comment>
<evidence type="ECO:0000313" key="11">
    <source>
        <dbReference type="EMBL" id="UXY13636.1"/>
    </source>
</evidence>
<evidence type="ECO:0000256" key="6">
    <source>
        <dbReference type="ARBA" id="ARBA00022967"/>
    </source>
</evidence>
<comment type="cofactor">
    <cofactor evidence="10">
        <name>FMN</name>
        <dbReference type="ChEBI" id="CHEBI:58210"/>
    </cofactor>
</comment>
<dbReference type="Proteomes" id="UP001061302">
    <property type="component" value="Chromosome"/>
</dbReference>
<keyword evidence="3 10" id="KW-0285">Flavoprotein</keyword>
<feature type="transmembrane region" description="Helical" evidence="10">
    <location>
        <begin position="91"/>
        <end position="109"/>
    </location>
</feature>
<dbReference type="NCBIfam" id="TIGR01946">
    <property type="entry name" value="rnfD"/>
    <property type="match status" value="1"/>
</dbReference>
<feature type="transmembrane region" description="Helical" evidence="10">
    <location>
        <begin position="121"/>
        <end position="140"/>
    </location>
</feature>
<evidence type="ECO:0000256" key="10">
    <source>
        <dbReference type="HAMAP-Rule" id="MF_00462"/>
    </source>
</evidence>
<dbReference type="InterPro" id="IPR011303">
    <property type="entry name" value="RnfD_bac"/>
</dbReference>
<feature type="modified residue" description="FMN phosphoryl threonine" evidence="10">
    <location>
        <position position="176"/>
    </location>
</feature>
<dbReference type="RefSeq" id="WP_263122845.1">
    <property type="nucleotide sequence ID" value="NZ_CP106753.1"/>
</dbReference>
<evidence type="ECO:0000256" key="2">
    <source>
        <dbReference type="ARBA" id="ARBA00022553"/>
    </source>
</evidence>
<dbReference type="EMBL" id="CP106753">
    <property type="protein sequence ID" value="UXY13636.1"/>
    <property type="molecule type" value="Genomic_DNA"/>
</dbReference>
<organism evidence="11 12">
    <name type="scientific">Chitiniphilus purpureus</name>
    <dbReference type="NCBI Taxonomy" id="2981137"/>
    <lineage>
        <taxon>Bacteria</taxon>
        <taxon>Pseudomonadati</taxon>
        <taxon>Pseudomonadota</taxon>
        <taxon>Betaproteobacteria</taxon>
        <taxon>Neisseriales</taxon>
        <taxon>Chitinibacteraceae</taxon>
        <taxon>Chitiniphilus</taxon>
    </lineage>
</organism>
<comment type="subunit">
    <text evidence="10">The complex is composed of six subunits: RnfA, RnfB, RnfC, RnfD, RnfE and RnfG.</text>
</comment>
<keyword evidence="10" id="KW-1003">Cell membrane</keyword>
<accession>A0ABY6DH45</accession>
<dbReference type="InterPro" id="IPR004338">
    <property type="entry name" value="NqrB/RnfD"/>
</dbReference>
<feature type="transmembrane region" description="Helical" evidence="10">
    <location>
        <begin position="248"/>
        <end position="268"/>
    </location>
</feature>
<evidence type="ECO:0000256" key="3">
    <source>
        <dbReference type="ARBA" id="ARBA00022630"/>
    </source>
</evidence>
<protein>
    <recommendedName>
        <fullName evidence="10">Ion-translocating oxidoreductase complex subunit D</fullName>
        <ecNumber evidence="10">7.-.-.-</ecNumber>
    </recommendedName>
    <alternativeName>
        <fullName evidence="10">Rnf electron transport complex subunit D</fullName>
    </alternativeName>
</protein>
<keyword evidence="5 10" id="KW-0812">Transmembrane</keyword>
<comment type="subcellular location">
    <subcellularLocation>
        <location evidence="10">Cell inner membrane</location>
        <topology evidence="10">Multi-pass membrane protein</topology>
    </subcellularLocation>
</comment>
<proteinExistence type="inferred from homology"/>
<evidence type="ECO:0000256" key="7">
    <source>
        <dbReference type="ARBA" id="ARBA00022982"/>
    </source>
</evidence>
<evidence type="ECO:0000313" key="12">
    <source>
        <dbReference type="Proteomes" id="UP001061302"/>
    </source>
</evidence>
<feature type="transmembrane region" description="Helical" evidence="10">
    <location>
        <begin position="195"/>
        <end position="215"/>
    </location>
</feature>
<reference evidence="11" key="1">
    <citation type="submission" date="2022-10" db="EMBL/GenBank/DDBJ databases">
        <title>Chitiniphilus purpureus sp. nov., a novel chitin-degrading bacterium isolated from crawfish pond sediment.</title>
        <authorList>
            <person name="Li K."/>
        </authorList>
    </citation>
    <scope>NUCLEOTIDE SEQUENCE</scope>
    <source>
        <strain evidence="11">CD1</strain>
    </source>
</reference>
<feature type="transmembrane region" description="Helical" evidence="10">
    <location>
        <begin position="32"/>
        <end position="56"/>
    </location>
</feature>
<dbReference type="PANTHER" id="PTHR30578:SF0">
    <property type="entry name" value="ION-TRANSLOCATING OXIDOREDUCTASE COMPLEX SUBUNIT D"/>
    <property type="match status" value="1"/>
</dbReference>
<keyword evidence="12" id="KW-1185">Reference proteome</keyword>
<evidence type="ECO:0000256" key="4">
    <source>
        <dbReference type="ARBA" id="ARBA00022643"/>
    </source>
</evidence>
<evidence type="ECO:0000256" key="9">
    <source>
        <dbReference type="ARBA" id="ARBA00023136"/>
    </source>
</evidence>
<feature type="transmembrane region" description="Helical" evidence="10">
    <location>
        <begin position="280"/>
        <end position="298"/>
    </location>
</feature>
<keyword evidence="10" id="KW-0997">Cell inner membrane</keyword>
<keyword evidence="9 10" id="KW-0472">Membrane</keyword>
<evidence type="ECO:0000256" key="8">
    <source>
        <dbReference type="ARBA" id="ARBA00022989"/>
    </source>
</evidence>
<dbReference type="HAMAP" id="MF_00462">
    <property type="entry name" value="RsxD_RnfD"/>
    <property type="match status" value="1"/>
</dbReference>
<dbReference type="EC" id="7.-.-.-" evidence="10"/>
<gene>
    <name evidence="10" type="primary">rnfD</name>
    <name evidence="11" type="ORF">N8I74_09900</name>
</gene>
<comment type="function">
    <text evidence="10">Part of a membrane-bound complex that couples electron transfer with translocation of ions across the membrane.</text>
</comment>
<evidence type="ECO:0000256" key="5">
    <source>
        <dbReference type="ARBA" id="ARBA00022692"/>
    </source>
</evidence>
<sequence>MRTSPFLSAATPLQRVMLKVLAALLPGIALQVWLFGIGVLAQLALASVAALATEALCLKLRGYPVRRFVSDGSALVCAWLLALSLPPLAPWWLAVLGSMFAIALGKQVYGGLGQNTFNPAMVGFVVLIVSFPAQMSHWAAPLAAGPAYLDASAQLAHIFGGVLPHGIGFDALASATPLDAARTAVRQGLPGPDGMLGGTSAWLALGWLVGGLFLLQQRLIPWQLPCGFLGALAVLAALFHWADPAAHAGALFHLGSGAALLGAFFIVTDPVTAPTTARGRIIYAASAGALTYLIRAFGNFPDGVAFAVLIMNMATPLLDQLTQPPVFGRKAGRAGRS</sequence>